<evidence type="ECO:0000256" key="6">
    <source>
        <dbReference type="ARBA" id="ARBA00022825"/>
    </source>
</evidence>
<dbReference type="SUPFAM" id="SSF50156">
    <property type="entry name" value="PDZ domain-like"/>
    <property type="match status" value="1"/>
</dbReference>
<keyword evidence="3" id="KW-0963">Cytoplasm</keyword>
<dbReference type="Gene3D" id="3.90.226.10">
    <property type="entry name" value="2-enoyl-CoA Hydratase, Chain A, domain 1"/>
    <property type="match status" value="1"/>
</dbReference>
<dbReference type="Gene3D" id="2.30.42.10">
    <property type="match status" value="1"/>
</dbReference>
<evidence type="ECO:0000256" key="5">
    <source>
        <dbReference type="ARBA" id="ARBA00022801"/>
    </source>
</evidence>
<dbReference type="RefSeq" id="WP_181442267.1">
    <property type="nucleotide sequence ID" value="NZ_PYBW01000028.1"/>
</dbReference>
<dbReference type="InterPro" id="IPR029414">
    <property type="entry name" value="Tricorn_PDZ"/>
</dbReference>
<keyword evidence="6" id="KW-0720">Serine protease</keyword>
<evidence type="ECO:0000313" key="8">
    <source>
        <dbReference type="EMBL" id="PYC83485.1"/>
    </source>
</evidence>
<dbReference type="InterPro" id="IPR036034">
    <property type="entry name" value="PDZ_sf"/>
</dbReference>
<evidence type="ECO:0000256" key="1">
    <source>
        <dbReference type="ARBA" id="ARBA00004496"/>
    </source>
</evidence>
<feature type="non-terminal residue" evidence="8">
    <location>
        <position position="113"/>
    </location>
</feature>
<proteinExistence type="inferred from homology"/>
<dbReference type="EMBL" id="PYBW01000028">
    <property type="protein sequence ID" value="PYC83485.1"/>
    <property type="molecule type" value="Genomic_DNA"/>
</dbReference>
<dbReference type="AlphaFoldDB" id="A0A2V4NF02"/>
<dbReference type="PANTHER" id="PTHR43253:SF1">
    <property type="entry name" value="TRICORN PROTEASE HOMOLOG 2-RELATED"/>
    <property type="match status" value="1"/>
</dbReference>
<dbReference type="InterPro" id="IPR012393">
    <property type="entry name" value="Tricorn_protease"/>
</dbReference>
<evidence type="ECO:0000256" key="2">
    <source>
        <dbReference type="ARBA" id="ARBA00008524"/>
    </source>
</evidence>
<keyword evidence="4" id="KW-0645">Protease</keyword>
<evidence type="ECO:0000256" key="4">
    <source>
        <dbReference type="ARBA" id="ARBA00022670"/>
    </source>
</evidence>
<evidence type="ECO:0000313" key="9">
    <source>
        <dbReference type="Proteomes" id="UP000248039"/>
    </source>
</evidence>
<dbReference type="GO" id="GO:0008236">
    <property type="term" value="F:serine-type peptidase activity"/>
    <property type="evidence" value="ECO:0007669"/>
    <property type="project" value="UniProtKB-KW"/>
</dbReference>
<organism evidence="8 9">
    <name type="scientific">Streptomyces tateyamensis</name>
    <dbReference type="NCBI Taxonomy" id="565073"/>
    <lineage>
        <taxon>Bacteria</taxon>
        <taxon>Bacillati</taxon>
        <taxon>Actinomycetota</taxon>
        <taxon>Actinomycetes</taxon>
        <taxon>Kitasatosporales</taxon>
        <taxon>Streptomycetaceae</taxon>
        <taxon>Streptomyces</taxon>
    </lineage>
</organism>
<dbReference type="Proteomes" id="UP000248039">
    <property type="component" value="Unassembled WGS sequence"/>
</dbReference>
<keyword evidence="9" id="KW-1185">Reference proteome</keyword>
<evidence type="ECO:0000259" key="7">
    <source>
        <dbReference type="Pfam" id="PF14685"/>
    </source>
</evidence>
<dbReference type="Pfam" id="PF14685">
    <property type="entry name" value="PDZ_Tricorn"/>
    <property type="match status" value="1"/>
</dbReference>
<comment type="caution">
    <text evidence="8">The sequence shown here is derived from an EMBL/GenBank/DDBJ whole genome shotgun (WGS) entry which is preliminary data.</text>
</comment>
<sequence length="113" mass="12143">SDPRARSPLAGHGLREGDELVAVAGRAPDPVRGPAPLLAGNGGATVELAVRRGPDGPVRRVAVTPLTDERPIRYQDWLARRRALVREFSDGLCGYLHIPDLGGSGWAQFNRDL</sequence>
<evidence type="ECO:0000256" key="3">
    <source>
        <dbReference type="ARBA" id="ARBA00022490"/>
    </source>
</evidence>
<dbReference type="GO" id="GO:0005737">
    <property type="term" value="C:cytoplasm"/>
    <property type="evidence" value="ECO:0007669"/>
    <property type="project" value="UniProtKB-SubCell"/>
</dbReference>
<reference evidence="8 9" key="1">
    <citation type="submission" date="2018-03" db="EMBL/GenBank/DDBJ databases">
        <title>Bioinformatic expansion and discovery of thiopeptide antibiotics.</title>
        <authorList>
            <person name="Schwalen C.J."/>
            <person name="Hudson G.A."/>
            <person name="Mitchell D.A."/>
        </authorList>
    </citation>
    <scope>NUCLEOTIDE SEQUENCE [LARGE SCALE GENOMIC DNA]</scope>
    <source>
        <strain evidence="8 9">ATCC 21389</strain>
    </source>
</reference>
<comment type="subcellular location">
    <subcellularLocation>
        <location evidence="1">Cytoplasm</location>
    </subcellularLocation>
</comment>
<dbReference type="GO" id="GO:0006508">
    <property type="term" value="P:proteolysis"/>
    <property type="evidence" value="ECO:0007669"/>
    <property type="project" value="UniProtKB-KW"/>
</dbReference>
<keyword evidence="5" id="KW-0378">Hydrolase</keyword>
<protein>
    <submittedName>
        <fullName evidence="8">Peptidase S41</fullName>
    </submittedName>
</protein>
<name>A0A2V4NF02_9ACTN</name>
<comment type="similarity">
    <text evidence="2">Belongs to the peptidase S41B family.</text>
</comment>
<dbReference type="PANTHER" id="PTHR43253">
    <property type="entry name" value="TRICORN PROTEASE HOMOLOG 2-RELATED"/>
    <property type="match status" value="1"/>
</dbReference>
<feature type="domain" description="Tricorn protease PDZ" evidence="7">
    <location>
        <begin position="1"/>
        <end position="63"/>
    </location>
</feature>
<feature type="non-terminal residue" evidence="8">
    <location>
        <position position="1"/>
    </location>
</feature>
<gene>
    <name evidence="8" type="ORF">C7C46_09155</name>
</gene>
<accession>A0A2V4NF02</accession>